<sequence length="257" mass="29565">MGNGFGESMNVRAGGRCVGLKRRFLRRAMLRRKLLVNKAIGEKWAKGDRKHRKDALPESTVVVVVSWWTDETRVSPNKKDVTQFIARNVREMHAKHYLQESEVDFFTQFKAAHEDVQIGLKSFVKLKPYFVKRLKDFNTCCCKYHQEMVKIKDGFNMRSTDVHHGDDHHPSCNCQCDSICTRPVNNSLVQGIVTCQGIHHIFKRSMDLWSQSLCPTPLGSFWYKISCVKGECTLCGFHRILLCDKELDPTNPSLMSL</sequence>
<gene>
    <name evidence="1" type="ORF">CSSPJE1EN1_LOCUS19526</name>
</gene>
<protein>
    <recommendedName>
        <fullName evidence="3">Transposase</fullName>
    </recommendedName>
</protein>
<reference evidence="1" key="1">
    <citation type="submission" date="2024-02" db="EMBL/GenBank/DDBJ databases">
        <authorList>
            <consortium name="ELIXIR-Norway"/>
            <consortium name="Elixir Norway"/>
        </authorList>
    </citation>
    <scope>NUCLEOTIDE SEQUENCE</scope>
</reference>
<dbReference type="EMBL" id="OZ020100">
    <property type="protein sequence ID" value="CAK9274048.1"/>
    <property type="molecule type" value="Genomic_DNA"/>
</dbReference>
<name>A0ABP0X859_9BRYO</name>
<evidence type="ECO:0008006" key="3">
    <source>
        <dbReference type="Google" id="ProtNLM"/>
    </source>
</evidence>
<dbReference type="Proteomes" id="UP001497444">
    <property type="component" value="Chromosome 5"/>
</dbReference>
<proteinExistence type="predicted"/>
<accession>A0ABP0X859</accession>
<organism evidence="1 2">
    <name type="scientific">Sphagnum jensenii</name>
    <dbReference type="NCBI Taxonomy" id="128206"/>
    <lineage>
        <taxon>Eukaryota</taxon>
        <taxon>Viridiplantae</taxon>
        <taxon>Streptophyta</taxon>
        <taxon>Embryophyta</taxon>
        <taxon>Bryophyta</taxon>
        <taxon>Sphagnophytina</taxon>
        <taxon>Sphagnopsida</taxon>
        <taxon>Sphagnales</taxon>
        <taxon>Sphagnaceae</taxon>
        <taxon>Sphagnum</taxon>
    </lineage>
</organism>
<keyword evidence="2" id="KW-1185">Reference proteome</keyword>
<evidence type="ECO:0000313" key="2">
    <source>
        <dbReference type="Proteomes" id="UP001497444"/>
    </source>
</evidence>
<evidence type="ECO:0000313" key="1">
    <source>
        <dbReference type="EMBL" id="CAK9274048.1"/>
    </source>
</evidence>